<reference evidence="1" key="1">
    <citation type="submission" date="2020-04" db="EMBL/GenBank/DDBJ databases">
        <authorList>
            <person name="Chiriac C."/>
            <person name="Salcher M."/>
            <person name="Ghai R."/>
            <person name="Kavagutti S V."/>
        </authorList>
    </citation>
    <scope>NUCLEOTIDE SEQUENCE</scope>
</reference>
<evidence type="ECO:0000313" key="1">
    <source>
        <dbReference type="EMBL" id="CAB4130888.1"/>
    </source>
</evidence>
<accession>A0A6J5L889</accession>
<proteinExistence type="predicted"/>
<name>A0A6J5L889_9CAUD</name>
<dbReference type="EMBL" id="LR796251">
    <property type="protein sequence ID" value="CAB4130888.1"/>
    <property type="molecule type" value="Genomic_DNA"/>
</dbReference>
<sequence>MSEFRFVGSYCEIDGGRIKLEQFGQRVELPDNVAEIVVRGNGAIIPEDQFTAIGFTDQELVDYAFPGQRAGAPEEFRERVKAAHIAFHDYRQSLEQQEVSN</sequence>
<protein>
    <submittedName>
        <fullName evidence="1">Uncharacterized protein</fullName>
    </submittedName>
</protein>
<gene>
    <name evidence="1" type="ORF">UFOVP130_42</name>
</gene>
<organism evidence="1">
    <name type="scientific">uncultured Caudovirales phage</name>
    <dbReference type="NCBI Taxonomy" id="2100421"/>
    <lineage>
        <taxon>Viruses</taxon>
        <taxon>Duplodnaviria</taxon>
        <taxon>Heunggongvirae</taxon>
        <taxon>Uroviricota</taxon>
        <taxon>Caudoviricetes</taxon>
        <taxon>Peduoviridae</taxon>
        <taxon>Maltschvirus</taxon>
        <taxon>Maltschvirus maltsch</taxon>
    </lineage>
</organism>